<sequence>MSSRSKKTAGKQAKGAKLRRGGGSRSNSDDSVRASSSIFGARGNLLSSLQSSNTPELGQGLTQNFRSMTDFESGDEMHEIDNETPKSAYSPPPEMRKKRKINTPVTQLNKEIELSMHEDPSESELSEDFLSRHHPPASKRKAQAQAQARNHPAPTRKKTASKPVSKARQQHAQKKTAEGSQLDSSLMDDLLKLGIRTSSRSSQRSRTNRMTAFGNGFDGQPHPDVPPSTYHRLLDQDASEEERMRQLLIWNFKAHLERDEASQGAASVDETGVSEICKAIKEEFVQQLVEGTVSVDWKGGLDAGSVMLPNAANKANQERIKHGSRILQSLESQKSEWDQSYRSSIAQVETLIGEASSKEQYSKRIASIRSQASDTLVAQFDTVESNFDQTLAQLKQAPLLAEKLYITGYQMKKAFELVDDFEKSVIQKKITRAVQDRANTQASQQPGQQLSVGNGVVPVSRAAENRSFLRTVGILKSICKLSQSNPTQS</sequence>
<dbReference type="PANTHER" id="PTHR14778">
    <property type="entry name" value="KINETOCHORE-ASSOCIATED PROTEIN DSN1 HOMOLOG"/>
    <property type="match status" value="1"/>
</dbReference>
<gene>
    <name evidence="2" type="ORF">LODBEIA_P30230</name>
</gene>
<feature type="compositionally biased region" description="Basic residues" evidence="1">
    <location>
        <begin position="1"/>
        <end position="22"/>
    </location>
</feature>
<feature type="region of interest" description="Disordered" evidence="1">
    <location>
        <begin position="47"/>
        <end position="183"/>
    </location>
</feature>
<evidence type="ECO:0000256" key="1">
    <source>
        <dbReference type="SAM" id="MobiDB-lite"/>
    </source>
</evidence>
<dbReference type="PANTHER" id="PTHR14778:SF2">
    <property type="entry name" value="KINETOCHORE-ASSOCIATED PROTEIN DSN1 HOMOLOG"/>
    <property type="match status" value="1"/>
</dbReference>
<accession>A0ABP0ZKX1</accession>
<dbReference type="InterPro" id="IPR013218">
    <property type="entry name" value="Dsn1/Mis13"/>
</dbReference>
<dbReference type="GeneID" id="92208219"/>
<feature type="region of interest" description="Disordered" evidence="1">
    <location>
        <begin position="1"/>
        <end position="35"/>
    </location>
</feature>
<protein>
    <recommendedName>
        <fullName evidence="4">Kinetochore protein mis13</fullName>
    </recommendedName>
</protein>
<name>A0ABP0ZKX1_9ASCO</name>
<feature type="compositionally biased region" description="Basic residues" evidence="1">
    <location>
        <begin position="132"/>
        <end position="142"/>
    </location>
</feature>
<evidence type="ECO:0000313" key="3">
    <source>
        <dbReference type="Proteomes" id="UP001497383"/>
    </source>
</evidence>
<dbReference type="Proteomes" id="UP001497383">
    <property type="component" value="Chromosome 3"/>
</dbReference>
<dbReference type="RefSeq" id="XP_066829961.1">
    <property type="nucleotide sequence ID" value="XM_066973088.1"/>
</dbReference>
<keyword evidence="3" id="KW-1185">Reference proteome</keyword>
<feature type="compositionally biased region" description="Polar residues" evidence="1">
    <location>
        <begin position="47"/>
        <end position="67"/>
    </location>
</feature>
<feature type="compositionally biased region" description="Basic and acidic residues" evidence="1">
    <location>
        <begin position="110"/>
        <end position="120"/>
    </location>
</feature>
<organism evidence="2 3">
    <name type="scientific">Lodderomyces beijingensis</name>
    <dbReference type="NCBI Taxonomy" id="1775926"/>
    <lineage>
        <taxon>Eukaryota</taxon>
        <taxon>Fungi</taxon>
        <taxon>Dikarya</taxon>
        <taxon>Ascomycota</taxon>
        <taxon>Saccharomycotina</taxon>
        <taxon>Pichiomycetes</taxon>
        <taxon>Debaryomycetaceae</taxon>
        <taxon>Candida/Lodderomyces clade</taxon>
        <taxon>Lodderomyces</taxon>
    </lineage>
</organism>
<evidence type="ECO:0008006" key="4">
    <source>
        <dbReference type="Google" id="ProtNLM"/>
    </source>
</evidence>
<reference evidence="2 3" key="1">
    <citation type="submission" date="2024-03" db="EMBL/GenBank/DDBJ databases">
        <authorList>
            <person name="Brejova B."/>
        </authorList>
    </citation>
    <scope>NUCLEOTIDE SEQUENCE [LARGE SCALE GENOMIC DNA]</scope>
    <source>
        <strain evidence="2 3">CBS 14171</strain>
    </source>
</reference>
<dbReference type="Pfam" id="PF08202">
    <property type="entry name" value="MIS13"/>
    <property type="match status" value="1"/>
</dbReference>
<feature type="compositionally biased region" description="Basic and acidic residues" evidence="1">
    <location>
        <begin position="75"/>
        <end position="84"/>
    </location>
</feature>
<proteinExistence type="predicted"/>
<dbReference type="EMBL" id="OZ022407">
    <property type="protein sequence ID" value="CAK9438799.1"/>
    <property type="molecule type" value="Genomic_DNA"/>
</dbReference>
<evidence type="ECO:0000313" key="2">
    <source>
        <dbReference type="EMBL" id="CAK9438799.1"/>
    </source>
</evidence>